<dbReference type="OrthoDB" id="3357224at2759"/>
<feature type="region of interest" description="Disordered" evidence="2">
    <location>
        <begin position="1705"/>
        <end position="1728"/>
    </location>
</feature>
<feature type="compositionally biased region" description="Polar residues" evidence="2">
    <location>
        <begin position="709"/>
        <end position="727"/>
    </location>
</feature>
<feature type="region of interest" description="Disordered" evidence="2">
    <location>
        <begin position="412"/>
        <end position="469"/>
    </location>
</feature>
<gene>
    <name evidence="3" type="ORF">A7U60_g3612</name>
</gene>
<accession>A0A9Q5I051</accession>
<keyword evidence="1" id="KW-0175">Coiled coil</keyword>
<feature type="region of interest" description="Disordered" evidence="2">
    <location>
        <begin position="350"/>
        <end position="370"/>
    </location>
</feature>
<feature type="region of interest" description="Disordered" evidence="2">
    <location>
        <begin position="98"/>
        <end position="156"/>
    </location>
</feature>
<feature type="compositionally biased region" description="Basic and acidic residues" evidence="2">
    <location>
        <begin position="423"/>
        <end position="432"/>
    </location>
</feature>
<name>A0A9Q5I051_SANBA</name>
<feature type="region of interest" description="Disordered" evidence="2">
    <location>
        <begin position="488"/>
        <end position="682"/>
    </location>
</feature>
<feature type="compositionally biased region" description="Polar residues" evidence="2">
    <location>
        <begin position="1007"/>
        <end position="1033"/>
    </location>
</feature>
<sequence>MAAQHRQQPSRLFIPPMLNSQLANSVDTRTMFSPALQTAHQPGFPPLPSAHPFNPGFPLQTPVQPSFFPPNAPPRQIGHGHRPSIAHVPSMGMQPPIPMTPFGSQFPPQMLHGGGQPNPSAQPFVPKSRRTPSMIGGPPKAPLGGPNRKVSPLPPSSQVAAIAEKVKARKIPVKIPVESERDEEDVDGSKRSLWSRKPISPSDLETPADLDPPEIFTAVSYPDDEYRKHLPPTVDVFLPSRAAWDEMKQREIDEKLEKLGIERRAESGHPDALHTRGRAASISSPADPALLTFKLNMLQKQQSASNSISTSPQPHTASVSPNPLLLSRLQTHGHSMSLSQPSALPLHVPNGKVAVKSDSPVSQDGGPQVSSPLGIYAPQGRIPAQLYVPSAPSRAEDRPDFIRGFGLDIPEEEEEEEEAQDAGTEHAADRTITDQPNGLEDNAPPSDAVQSGNVQSNVAAKEGTHTRHVSRISVALSIGSMSKNLEETMVGHSRHSSLAAPVQSVEHKSESTADALNEWTGSESDLSDDQESIGEWSNPSDEERARQERLQRRYLRRMNREAQEAPRRLPEFPKPPQDRYITRNDDEDVISNPSDEGRHMAFNNHAIDGFHYPHPVGDPNARASRPLPAVPHSRDPSNQYSYYGSLRSQSPDRFTSGQLSLPVSRPASTRHTKTPSLSSSKKELNPFAKPFVFVGRAPLAPAAAAPASVPTSTQSEAGSSLAQSTIPTHFRTPSFGTTRKLNVAAQEFKPGAFTFRLPEGVPKLSFPEPAPESSRPLPEPPTTGITRAVQGREKRQRTSLSDASYDSYDSEGERANDSMASFRFPPAPESTMVFTRSAPTSPSPAVTRTATTLNTSTKPGTFSGFSNLPPTLPPLLGQEGSSPDGLSIADFPSMNATRGSALGDDQQSPGVTLPNMQRQKRAPIPLDFKHPVSTNMVPAGLFKNLGTGDAEGARNGRTHSGSLDFPESRSDVSLDDLSMPAISRKATKRMPKPEDLDVSEDEFEGASNASNDGVSHSDQTQATRPESLASRSSMLPPDVASYSQGLRLEERIESFLDHKIDVLRSDLLAQLKGSGFISSSTDELVREAMAMFRTQLRDSAVKSLDDNSMEARGELDFELIRGIIEQGQEDIRKNIQDDLAMILKNIRDTEGTTTPESILDLIRSVQELRANVLASSAHVAERLDAIEAGAPYRGVQLDREGLIIDILSGMTPHLAAIRSEPVDYEGLTAQLSQAVKPHISQLIDLASDKRETAGLIVEQLMPVLQSFASEPREFDTGDLVAEVSATINRIIAPIDTHAIKEQVADLVVERLDSRLATRDNDVAINFENLKNKITEAISPLLGQLSSVGDGVESLSSVQSSMSHVARESSSKQADALREVAALSEQLGRLAEILASVQSLVSKQNEDSNTRNQVLSRIETSINTKVISGIGLSNEEREEILSANREVLARLNPISDSITSALSTAGEKHGEVLSRLQSMDDSSQEMRKLNAQNSELQNQLNRARSQHGQIRVQHEELASKVVLAEEERDQLRTKVEELNAAALAHVAEFAALEARNCEQERAMHVALERLKISDINAQTFQERIAELEKANREMTQENQQLKLKINRLEMQAEFAAKDKESMSQALKLMQEDRDRLAAQQSHWEEFRDAAEQIENLANLMRNSESEEMAGLRRIRDQSKILEGEHEALKRRFKEQESKFANVERSSATARQNLAQAQQRSTEWERKAREFEGEVESLTTALDQAEQTKNQLDADYSLAKLQLEEREAEDRIVKDRERKLEEQVAALKSQMSSLSSELEKERRTSQWRRSREQQERGRSRPISTEYQPSEPPTPRINGKSLPNASARSSAVVSPQPNSSTWDSMHAPKVIPSTYGNVHPALTRTQGSIYNSRAASPTPSVVSTVTRGEDGWFS</sequence>
<evidence type="ECO:0000313" key="3">
    <source>
        <dbReference type="EMBL" id="OCB89245.1"/>
    </source>
</evidence>
<feature type="compositionally biased region" description="Polar residues" evidence="2">
    <location>
        <begin position="905"/>
        <end position="917"/>
    </location>
</feature>
<feature type="region of interest" description="Disordered" evidence="2">
    <location>
        <begin position="1887"/>
        <end position="1911"/>
    </location>
</feature>
<feature type="compositionally biased region" description="Basic and acidic residues" evidence="2">
    <location>
        <begin position="1795"/>
        <end position="1816"/>
    </location>
</feature>
<proteinExistence type="predicted"/>
<protein>
    <submittedName>
        <fullName evidence="3">Uncharacterized protein</fullName>
    </submittedName>
</protein>
<reference evidence="3" key="1">
    <citation type="submission" date="2016-06" db="EMBL/GenBank/DDBJ databases">
        <title>Draft Genome sequence of the fungus Inonotus baumii.</title>
        <authorList>
            <person name="Zhu H."/>
            <person name="Lin W."/>
        </authorList>
    </citation>
    <scope>NUCLEOTIDE SEQUENCE</scope>
    <source>
        <strain evidence="3">821</strain>
    </source>
</reference>
<evidence type="ECO:0000313" key="4">
    <source>
        <dbReference type="Proteomes" id="UP000757232"/>
    </source>
</evidence>
<feature type="region of interest" description="Disordered" evidence="2">
    <location>
        <begin position="1782"/>
        <end position="1860"/>
    </location>
</feature>
<feature type="region of interest" description="Disordered" evidence="2">
    <location>
        <begin position="179"/>
        <end position="211"/>
    </location>
</feature>
<dbReference type="EMBL" id="LNZH02000161">
    <property type="protein sequence ID" value="OCB89245.1"/>
    <property type="molecule type" value="Genomic_DNA"/>
</dbReference>
<evidence type="ECO:0000256" key="1">
    <source>
        <dbReference type="SAM" id="Coils"/>
    </source>
</evidence>
<feature type="region of interest" description="Disordered" evidence="2">
    <location>
        <begin position="948"/>
        <end position="1036"/>
    </location>
</feature>
<feature type="compositionally biased region" description="Polar residues" evidence="2">
    <location>
        <begin position="1887"/>
        <end position="1903"/>
    </location>
</feature>
<dbReference type="Proteomes" id="UP000757232">
    <property type="component" value="Unassembled WGS sequence"/>
</dbReference>
<feature type="region of interest" description="Disordered" evidence="2">
    <location>
        <begin position="832"/>
        <end position="917"/>
    </location>
</feature>
<feature type="compositionally biased region" description="Low complexity" evidence="2">
    <location>
        <begin position="1785"/>
        <end position="1794"/>
    </location>
</feature>
<feature type="region of interest" description="Disordered" evidence="2">
    <location>
        <begin position="763"/>
        <end position="819"/>
    </location>
</feature>
<feature type="compositionally biased region" description="Polar residues" evidence="2">
    <location>
        <begin position="1705"/>
        <end position="1719"/>
    </location>
</feature>
<feature type="compositionally biased region" description="Basic and acidic residues" evidence="2">
    <location>
        <begin position="541"/>
        <end position="551"/>
    </location>
</feature>
<feature type="compositionally biased region" description="Basic and acidic residues" evidence="2">
    <location>
        <begin position="558"/>
        <end position="584"/>
    </location>
</feature>
<feature type="compositionally biased region" description="Polar residues" evidence="2">
    <location>
        <begin position="1838"/>
        <end position="1860"/>
    </location>
</feature>
<feature type="compositionally biased region" description="Polar residues" evidence="2">
    <location>
        <begin position="832"/>
        <end position="869"/>
    </location>
</feature>
<feature type="compositionally biased region" description="Polar residues" evidence="2">
    <location>
        <begin position="448"/>
        <end position="458"/>
    </location>
</feature>
<feature type="region of interest" description="Disordered" evidence="2">
    <location>
        <begin position="702"/>
        <end position="733"/>
    </location>
</feature>
<organism evidence="3 4">
    <name type="scientific">Sanghuangporus baumii</name>
    <name type="common">Phellinus baumii</name>
    <dbReference type="NCBI Taxonomy" id="108892"/>
    <lineage>
        <taxon>Eukaryota</taxon>
        <taxon>Fungi</taxon>
        <taxon>Dikarya</taxon>
        <taxon>Basidiomycota</taxon>
        <taxon>Agaricomycotina</taxon>
        <taxon>Agaricomycetes</taxon>
        <taxon>Hymenochaetales</taxon>
        <taxon>Hymenochaetaceae</taxon>
        <taxon>Sanghuangporus</taxon>
    </lineage>
</organism>
<evidence type="ECO:0000256" key="2">
    <source>
        <dbReference type="SAM" id="MobiDB-lite"/>
    </source>
</evidence>
<comment type="caution">
    <text evidence="3">The sequence shown here is derived from an EMBL/GenBank/DDBJ whole genome shotgun (WGS) entry which is preliminary data.</text>
</comment>
<feature type="coiled-coil region" evidence="1">
    <location>
        <begin position="1478"/>
        <end position="1540"/>
    </location>
</feature>
<keyword evidence="4" id="KW-1185">Reference proteome</keyword>
<feature type="region of interest" description="Disordered" evidence="2">
    <location>
        <begin position="302"/>
        <end position="321"/>
    </location>
</feature>
<feature type="compositionally biased region" description="Polar residues" evidence="2">
    <location>
        <begin position="636"/>
        <end position="667"/>
    </location>
</feature>